<evidence type="ECO:0000256" key="3">
    <source>
        <dbReference type="ARBA" id="ARBA00022679"/>
    </source>
</evidence>
<organism evidence="8 9">
    <name type="scientific">Stentor coeruleus</name>
    <dbReference type="NCBI Taxonomy" id="5963"/>
    <lineage>
        <taxon>Eukaryota</taxon>
        <taxon>Sar</taxon>
        <taxon>Alveolata</taxon>
        <taxon>Ciliophora</taxon>
        <taxon>Postciliodesmatophora</taxon>
        <taxon>Heterotrichea</taxon>
        <taxon>Heterotrichida</taxon>
        <taxon>Stentoridae</taxon>
        <taxon>Stentor</taxon>
    </lineage>
</organism>
<keyword evidence="9" id="KW-1185">Reference proteome</keyword>
<protein>
    <recommendedName>
        <fullName evidence="6">Geranylgeranyl transferase type-2 subunit alpha</fullName>
        <ecNumber evidence="6">2.5.1.60</ecNumber>
    </recommendedName>
    <alternativeName>
        <fullName evidence="6">Geranylgeranyl transferase type II subunit alpha</fullName>
    </alternativeName>
</protein>
<dbReference type="PROSITE" id="PS51147">
    <property type="entry name" value="PFTA"/>
    <property type="match status" value="4"/>
</dbReference>
<dbReference type="SUPFAM" id="SSF48439">
    <property type="entry name" value="Protein prenylyltransferase"/>
    <property type="match status" value="1"/>
</dbReference>
<evidence type="ECO:0000256" key="1">
    <source>
        <dbReference type="ARBA" id="ARBA00006734"/>
    </source>
</evidence>
<dbReference type="GO" id="GO:0004663">
    <property type="term" value="F:Rab geranylgeranyltransferase activity"/>
    <property type="evidence" value="ECO:0007669"/>
    <property type="project" value="UniProtKB-UniRule"/>
</dbReference>
<dbReference type="Proteomes" id="UP000187209">
    <property type="component" value="Unassembled WGS sequence"/>
</dbReference>
<evidence type="ECO:0000313" key="9">
    <source>
        <dbReference type="Proteomes" id="UP000187209"/>
    </source>
</evidence>
<proteinExistence type="inferred from homology"/>
<evidence type="ECO:0000256" key="4">
    <source>
        <dbReference type="ARBA" id="ARBA00022737"/>
    </source>
</evidence>
<comment type="catalytic activity">
    <reaction evidence="5 6">
        <text>geranylgeranyl diphosphate + L-cysteinyl-[protein] = S-geranylgeranyl-L-cysteinyl-[protein] + diphosphate</text>
        <dbReference type="Rhea" id="RHEA:21240"/>
        <dbReference type="Rhea" id="RHEA-COMP:10131"/>
        <dbReference type="Rhea" id="RHEA-COMP:11537"/>
        <dbReference type="ChEBI" id="CHEBI:29950"/>
        <dbReference type="ChEBI" id="CHEBI:33019"/>
        <dbReference type="ChEBI" id="CHEBI:57533"/>
        <dbReference type="ChEBI" id="CHEBI:86021"/>
        <dbReference type="EC" id="2.5.1.60"/>
    </reaction>
</comment>
<keyword evidence="7" id="KW-0175">Coiled coil</keyword>
<dbReference type="GO" id="GO:0097354">
    <property type="term" value="P:prenylation"/>
    <property type="evidence" value="ECO:0007669"/>
    <property type="project" value="UniProtKB-UniRule"/>
</dbReference>
<evidence type="ECO:0000256" key="6">
    <source>
        <dbReference type="RuleBase" id="RU367120"/>
    </source>
</evidence>
<comment type="similarity">
    <text evidence="1 6">Belongs to the protein prenyltransferase subunit alpha family.</text>
</comment>
<keyword evidence="4" id="KW-0677">Repeat</keyword>
<dbReference type="OrthoDB" id="1658at2759"/>
<comment type="caution">
    <text evidence="8">The sequence shown here is derived from an EMBL/GenBank/DDBJ whole genome shotgun (WGS) entry which is preliminary data.</text>
</comment>
<keyword evidence="3 6" id="KW-0808">Transferase</keyword>
<accession>A0A1R2BD31</accession>
<feature type="coiled-coil region" evidence="7">
    <location>
        <begin position="343"/>
        <end position="370"/>
    </location>
</feature>
<dbReference type="Pfam" id="PF01239">
    <property type="entry name" value="PPTA"/>
    <property type="match status" value="4"/>
</dbReference>
<dbReference type="PANTHER" id="PTHR11129:SF2">
    <property type="entry name" value="GERANYLGERANYL TRANSFERASE TYPE-2 SUBUNIT ALPHA"/>
    <property type="match status" value="1"/>
</dbReference>
<evidence type="ECO:0000256" key="7">
    <source>
        <dbReference type="SAM" id="Coils"/>
    </source>
</evidence>
<name>A0A1R2BD31_9CILI</name>
<dbReference type="GO" id="GO:0005968">
    <property type="term" value="C:Rab-protein geranylgeranyltransferase complex"/>
    <property type="evidence" value="ECO:0007669"/>
    <property type="project" value="TreeGrafter"/>
</dbReference>
<evidence type="ECO:0000313" key="8">
    <source>
        <dbReference type="EMBL" id="OMJ74545.1"/>
    </source>
</evidence>
<dbReference type="InterPro" id="IPR002088">
    <property type="entry name" value="Prenyl_trans_a"/>
</dbReference>
<evidence type="ECO:0000256" key="5">
    <source>
        <dbReference type="ARBA" id="ARBA00047658"/>
    </source>
</evidence>
<comment type="function">
    <text evidence="6">Catalyzes the transfer of a geranyl-geranyl moiety from geranyl-geranyl pyrophosphate to cysteines occuring in specific C-terminal amino acid sequences.</text>
</comment>
<gene>
    <name evidence="8" type="ORF">SteCoe_26506</name>
</gene>
<reference evidence="8 9" key="1">
    <citation type="submission" date="2016-11" db="EMBL/GenBank/DDBJ databases">
        <title>The macronuclear genome of Stentor coeruleus: a giant cell with tiny introns.</title>
        <authorList>
            <person name="Slabodnick M."/>
            <person name="Ruby J.G."/>
            <person name="Reiff S.B."/>
            <person name="Swart E.C."/>
            <person name="Gosai S."/>
            <person name="Prabakaran S."/>
            <person name="Witkowska E."/>
            <person name="Larue G.E."/>
            <person name="Fisher S."/>
            <person name="Freeman R.M."/>
            <person name="Gunawardena J."/>
            <person name="Chu W."/>
            <person name="Stover N.A."/>
            <person name="Gregory B.D."/>
            <person name="Nowacki M."/>
            <person name="Derisi J."/>
            <person name="Roy S.W."/>
            <person name="Marshall W.F."/>
            <person name="Sood P."/>
        </authorList>
    </citation>
    <scope>NUCLEOTIDE SEQUENCE [LARGE SCALE GENOMIC DNA]</scope>
    <source>
        <strain evidence="8">WM001</strain>
    </source>
</reference>
<dbReference type="PANTHER" id="PTHR11129">
    <property type="entry name" value="PROTEIN FARNESYLTRANSFERASE ALPHA SUBUNIT/RAB GERANYLGERANYL TRANSFERASE ALPHA SUBUNIT"/>
    <property type="match status" value="1"/>
</dbReference>
<sequence length="449" mass="52579">MHSRKKRLIPPTVEEIASEKLRLEKIQKLHKLVFTEIESESFTDEGFTLSEKAMMISPDIYTFLNFRRNLLLSKLSQVPKEDQVKILSSELELLTRIIKDSPKSYTLWFHRQWVLLQCQNVAEIMTKELALCDYMLKKDNRNFHVWNYRSWVVALEGNQGVNDEMEFTKTMIYRDFSNFSAWHYRTKVVKQKFPDQVPVEFIISELSMLKNAYFTCPNDQSVWNYHRWLLLGLENIKIVGISPRTYKTCPNELILGFSHSLSGLDSQSVGVSDGWEPAEGTWEPLHTKPFSYIWKFIPSKPFNNAVEIRLNPVNTQVCDFNKNCTFTNLIYKYKKANDEYEFKADGQEDIEIFEQELANINELLDIEEEDINQVLLRKAQIVEVLAFSVPVSGYFDQAVDCYKRLIQKDPRHKVFYEEQLDAFTALKLYRKSQIEPSSLKLKAKLLGLG</sequence>
<dbReference type="EMBL" id="MPUH01000744">
    <property type="protein sequence ID" value="OMJ74545.1"/>
    <property type="molecule type" value="Genomic_DNA"/>
</dbReference>
<dbReference type="EC" id="2.5.1.60" evidence="6"/>
<keyword evidence="2 6" id="KW-0637">Prenyltransferase</keyword>
<dbReference type="AlphaFoldDB" id="A0A1R2BD31"/>
<dbReference type="Gene3D" id="1.25.40.120">
    <property type="entry name" value="Protein prenylyltransferase"/>
    <property type="match status" value="1"/>
</dbReference>
<evidence type="ECO:0000256" key="2">
    <source>
        <dbReference type="ARBA" id="ARBA00022602"/>
    </source>
</evidence>